<evidence type="ECO:0000313" key="2">
    <source>
        <dbReference type="EMBL" id="MBN7795031.1"/>
    </source>
</evidence>
<gene>
    <name evidence="2" type="ORF">JYP50_00415</name>
</gene>
<dbReference type="SUPFAM" id="SSF56935">
    <property type="entry name" value="Porins"/>
    <property type="match status" value="1"/>
</dbReference>
<evidence type="ECO:0000313" key="3">
    <source>
        <dbReference type="Proteomes" id="UP000664303"/>
    </source>
</evidence>
<dbReference type="Gene3D" id="2.40.160.10">
    <property type="entry name" value="Porin"/>
    <property type="match status" value="1"/>
</dbReference>
<comment type="caution">
    <text evidence="2">The sequence shown here is derived from an EMBL/GenBank/DDBJ whole genome shotgun (WGS) entry which is preliminary data.</text>
</comment>
<dbReference type="Proteomes" id="UP000664303">
    <property type="component" value="Unassembled WGS sequence"/>
</dbReference>
<proteinExistence type="predicted"/>
<evidence type="ECO:0000256" key="1">
    <source>
        <dbReference type="SAM" id="Coils"/>
    </source>
</evidence>
<protein>
    <recommendedName>
        <fullName evidence="4">LbtU family siderophore porin</fullName>
    </recommendedName>
</protein>
<name>A0A939IIA2_9GAMM</name>
<dbReference type="RefSeq" id="WP_206558479.1">
    <property type="nucleotide sequence ID" value="NZ_JAFKCZ010000001.1"/>
</dbReference>
<organism evidence="2 3">
    <name type="scientific">Parahaliea mediterranea</name>
    <dbReference type="NCBI Taxonomy" id="651086"/>
    <lineage>
        <taxon>Bacteria</taxon>
        <taxon>Pseudomonadati</taxon>
        <taxon>Pseudomonadota</taxon>
        <taxon>Gammaproteobacteria</taxon>
        <taxon>Cellvibrionales</taxon>
        <taxon>Halieaceae</taxon>
        <taxon>Parahaliea</taxon>
    </lineage>
</organism>
<dbReference type="EMBL" id="JAFKCZ010000001">
    <property type="protein sequence ID" value="MBN7795031.1"/>
    <property type="molecule type" value="Genomic_DNA"/>
</dbReference>
<feature type="coiled-coil region" evidence="1">
    <location>
        <begin position="9"/>
        <end position="36"/>
    </location>
</feature>
<reference evidence="2" key="1">
    <citation type="submission" date="2021-02" db="EMBL/GenBank/DDBJ databases">
        <title>PHA producing bacteria isolated from coastal sediment in Guangdong, Shenzhen.</title>
        <authorList>
            <person name="Zheng W."/>
            <person name="Yu S."/>
            <person name="Huang Y."/>
        </authorList>
    </citation>
    <scope>NUCLEOTIDE SEQUENCE</scope>
    <source>
        <strain evidence="2">TN14-10</strain>
    </source>
</reference>
<keyword evidence="3" id="KW-1185">Reference proteome</keyword>
<evidence type="ECO:0008006" key="4">
    <source>
        <dbReference type="Google" id="ProtNLM"/>
    </source>
</evidence>
<keyword evidence="1" id="KW-0175">Coiled coil</keyword>
<dbReference type="InterPro" id="IPR023614">
    <property type="entry name" value="Porin_dom_sf"/>
</dbReference>
<accession>A0A939IIA2</accession>
<dbReference type="AlphaFoldDB" id="A0A939IIA2"/>
<sequence>MSAHAAPTLEELAAKLELLASENAQLKQRIAALEEGADTTATQQSGQKDGTTPNLGGYIKLDHDYSYAILDPTTNINRKQELILESKRNGGIDKNSVYLSAAVTPIANYQKSTTESKFGYLMRHPTSSNQRTKTVSEAVLHSAQIALTANLGDWISAYIEMLYDPEQSFGAGTITDVNRNQVQVRRGYVMLGNLDASPFYLSLGKMATPFGLTDTPNPFTASTVWHAFGGLAYGINAGYLNNGLSIKLMGIQGGAQFRAANVPVDGSNVPSKLNNFAADINYRFQVEDDTQWVVGASYLKGSPYCQDYPVVHFESCEEENGAYDAYTQLIGSNWMVQAEYAKTEELWPGTYNPSIPQFDPAKVSSWDVGGRISSEFNGYRVDWSADFSRFESGPGGSPWERQDQWVLGVAGFLTPSTKLFAELIRTEGYVPLNFISGGNVPDGQTHSDADADSNILMLGINAAF</sequence>